<protein>
    <submittedName>
        <fullName evidence="1">Uncharacterized protein</fullName>
    </submittedName>
</protein>
<sequence>MYNEVGWSKVIRRAVSDSIMTAKIQDLAMEEEMEEN</sequence>
<proteinExistence type="predicted"/>
<evidence type="ECO:0000313" key="1">
    <source>
        <dbReference type="EMBL" id="CEQ03961.1"/>
    </source>
</evidence>
<organism evidence="1 2">
    <name type="scientific">Paraclostridium sordellii</name>
    <name type="common">Clostridium sordellii</name>
    <dbReference type="NCBI Taxonomy" id="1505"/>
    <lineage>
        <taxon>Bacteria</taxon>
        <taxon>Bacillati</taxon>
        <taxon>Bacillota</taxon>
        <taxon>Clostridia</taxon>
        <taxon>Peptostreptococcales</taxon>
        <taxon>Peptostreptococcaceae</taxon>
        <taxon>Paraclostridium</taxon>
    </lineage>
</organism>
<dbReference type="EMBL" id="CEKZ01000003">
    <property type="protein sequence ID" value="CEQ03961.1"/>
    <property type="molecule type" value="Genomic_DNA"/>
</dbReference>
<name>A0A0C7QCY2_PARSO</name>
<dbReference type="Proteomes" id="UP000049127">
    <property type="component" value="Unassembled WGS sequence"/>
</dbReference>
<evidence type="ECO:0000313" key="2">
    <source>
        <dbReference type="Proteomes" id="UP000049127"/>
    </source>
</evidence>
<accession>A0A0C7QCY2</accession>
<reference evidence="1 2" key="1">
    <citation type="submission" date="2015-01" db="EMBL/GenBank/DDBJ databases">
        <authorList>
            <person name="Aslett A.Martin."/>
            <person name="De Silva Nishadi"/>
        </authorList>
    </citation>
    <scope>NUCLEOTIDE SEQUENCE [LARGE SCALE GENOMIC DNA]</scope>
    <source>
        <strain evidence="1 2">R28058</strain>
    </source>
</reference>
<dbReference type="AlphaFoldDB" id="A0A0C7QCY2"/>
<gene>
    <name evidence="1" type="ORF">R28058_16941</name>
</gene>